<comment type="subunit">
    <text evidence="5 8">The basal body constitutes a major portion of the flagellar organelle and consists of four rings (L,P,S, and M) mounted on a central rod. The rod consists of about 26 subunits of FlgG in the distal portion, and FlgB, FlgC and FlgF are thought to build up the proximal portion of the rod with about 6 subunits each.</text>
</comment>
<evidence type="ECO:0000256" key="7">
    <source>
        <dbReference type="NCBIfam" id="TIGR02488"/>
    </source>
</evidence>
<proteinExistence type="inferred from homology"/>
<gene>
    <name evidence="12" type="primary">flgG</name>
    <name evidence="12" type="ORF">FKG95_26950</name>
</gene>
<dbReference type="InterPro" id="IPR020013">
    <property type="entry name" value="Flagellar_FlgE/F/G"/>
</dbReference>
<comment type="similarity">
    <text evidence="2 8">Belongs to the flagella basal body rod proteins family.</text>
</comment>
<keyword evidence="13" id="KW-1185">Reference proteome</keyword>
<evidence type="ECO:0000259" key="10">
    <source>
        <dbReference type="Pfam" id="PF06429"/>
    </source>
</evidence>
<keyword evidence="12" id="KW-0966">Cell projection</keyword>
<evidence type="ECO:0000256" key="4">
    <source>
        <dbReference type="ARBA" id="ARBA00023143"/>
    </source>
</evidence>
<evidence type="ECO:0000259" key="11">
    <source>
        <dbReference type="Pfam" id="PF22692"/>
    </source>
</evidence>
<dbReference type="RefSeq" id="WP_142899569.1">
    <property type="nucleotide sequence ID" value="NZ_ML660065.1"/>
</dbReference>
<dbReference type="PANTHER" id="PTHR30435">
    <property type="entry name" value="FLAGELLAR PROTEIN"/>
    <property type="match status" value="1"/>
</dbReference>
<dbReference type="InterPro" id="IPR001444">
    <property type="entry name" value="Flag_bb_rod_N"/>
</dbReference>
<dbReference type="PROSITE" id="PS00588">
    <property type="entry name" value="FLAGELLA_BB_ROD"/>
    <property type="match status" value="1"/>
</dbReference>
<dbReference type="InterPro" id="IPR012834">
    <property type="entry name" value="FlgG_G_neg"/>
</dbReference>
<evidence type="ECO:0000256" key="1">
    <source>
        <dbReference type="ARBA" id="ARBA00004117"/>
    </source>
</evidence>
<dbReference type="AlphaFoldDB" id="A0A545T242"/>
<dbReference type="InterPro" id="IPR037925">
    <property type="entry name" value="FlgE/F/G-like"/>
</dbReference>
<evidence type="ECO:0000256" key="5">
    <source>
        <dbReference type="ARBA" id="ARBA00025933"/>
    </source>
</evidence>
<feature type="domain" description="Flagellar basal-body/hook protein C-terminal" evidence="10">
    <location>
        <begin position="216"/>
        <end position="260"/>
    </location>
</feature>
<dbReference type="Pfam" id="PF00460">
    <property type="entry name" value="Flg_bb_rod"/>
    <property type="match status" value="1"/>
</dbReference>
<evidence type="ECO:0000256" key="8">
    <source>
        <dbReference type="RuleBase" id="RU362116"/>
    </source>
</evidence>
<protein>
    <recommendedName>
        <fullName evidence="3 7">Flagellar basal-body rod protein FlgG</fullName>
    </recommendedName>
    <alternativeName>
        <fullName evidence="6 8">Distal rod protein</fullName>
    </alternativeName>
</protein>
<dbReference type="PANTHER" id="PTHR30435:SF19">
    <property type="entry name" value="FLAGELLAR BASAL-BODY ROD PROTEIN FLGG"/>
    <property type="match status" value="1"/>
</dbReference>
<name>A0A545T242_9PROT</name>
<keyword evidence="12" id="KW-0282">Flagellum</keyword>
<evidence type="ECO:0000256" key="6">
    <source>
        <dbReference type="ARBA" id="ARBA00032912"/>
    </source>
</evidence>
<comment type="subcellular location">
    <subcellularLocation>
        <location evidence="1 8">Bacterial flagellum basal body</location>
    </subcellularLocation>
</comment>
<dbReference type="GO" id="GO:0009426">
    <property type="term" value="C:bacterial-type flagellum basal body, distal rod"/>
    <property type="evidence" value="ECO:0007669"/>
    <property type="project" value="UniProtKB-UniRule"/>
</dbReference>
<dbReference type="InterPro" id="IPR053967">
    <property type="entry name" value="LlgE_F_G-like_D1"/>
</dbReference>
<feature type="domain" description="Flagellar hook protein FlgE/F/G-like D1" evidence="11">
    <location>
        <begin position="96"/>
        <end position="159"/>
    </location>
</feature>
<keyword evidence="4 8" id="KW-0975">Bacterial flagellum</keyword>
<dbReference type="NCBIfam" id="TIGR02488">
    <property type="entry name" value="flgG_G_neg"/>
    <property type="match status" value="1"/>
</dbReference>
<organism evidence="12 13">
    <name type="scientific">Denitrobaculum tricleocarpae</name>
    <dbReference type="NCBI Taxonomy" id="2591009"/>
    <lineage>
        <taxon>Bacteria</taxon>
        <taxon>Pseudomonadati</taxon>
        <taxon>Pseudomonadota</taxon>
        <taxon>Alphaproteobacteria</taxon>
        <taxon>Rhodospirillales</taxon>
        <taxon>Rhodospirillaceae</taxon>
        <taxon>Denitrobaculum</taxon>
    </lineage>
</organism>
<reference evidence="12 13" key="1">
    <citation type="submission" date="2019-06" db="EMBL/GenBank/DDBJ databases">
        <title>Whole genome sequence for Rhodospirillaceae sp. R148.</title>
        <authorList>
            <person name="Wang G."/>
        </authorList>
    </citation>
    <scope>NUCLEOTIDE SEQUENCE [LARGE SCALE GENOMIC DNA]</scope>
    <source>
        <strain evidence="12 13">R148</strain>
    </source>
</reference>
<dbReference type="SUPFAM" id="SSF117143">
    <property type="entry name" value="Flagellar hook protein flgE"/>
    <property type="match status" value="1"/>
</dbReference>
<evidence type="ECO:0000256" key="3">
    <source>
        <dbReference type="ARBA" id="ARBA00017948"/>
    </source>
</evidence>
<dbReference type="InterPro" id="IPR010930">
    <property type="entry name" value="Flg_bb/hook_C_dom"/>
</dbReference>
<dbReference type="InterPro" id="IPR019776">
    <property type="entry name" value="Flagellar_basal_body_rod_CS"/>
</dbReference>
<dbReference type="Proteomes" id="UP000315252">
    <property type="component" value="Unassembled WGS sequence"/>
</dbReference>
<dbReference type="OrthoDB" id="9804559at2"/>
<comment type="caution">
    <text evidence="12">The sequence shown here is derived from an EMBL/GenBank/DDBJ whole genome shotgun (WGS) entry which is preliminary data.</text>
</comment>
<accession>A0A545T242</accession>
<dbReference type="NCBIfam" id="TIGR03506">
    <property type="entry name" value="FlgEFG_subfam"/>
    <property type="match status" value="2"/>
</dbReference>
<dbReference type="Pfam" id="PF06429">
    <property type="entry name" value="Flg_bbr_C"/>
    <property type="match status" value="1"/>
</dbReference>
<evidence type="ECO:0000313" key="12">
    <source>
        <dbReference type="EMBL" id="TQV71276.1"/>
    </source>
</evidence>
<sequence length="261" mass="27299">MRSLNIGATGMLAQQLNVEVISNNIANMNTTGFKRQRAEFNDLLYQNLRRVGSTSSDTGTIVPTGVQVGLGVKPAAVYRITEQGNISITDNPLDVAINGEGYFTIELPSGETGYTRAGAFQLSPDGDIVTPDGYVIQPGITIPINATSISINASGEVSVDIDGQVAPQVVGNIELATFPNPAGLDAIGDNMFLQTAASGQASVATPTSTGTGSLLQGALETSNVNVVAEITNLITAQRAYEMNSKVIQSSDEMMQSVSNLR</sequence>
<evidence type="ECO:0000313" key="13">
    <source>
        <dbReference type="Proteomes" id="UP000315252"/>
    </source>
</evidence>
<keyword evidence="12" id="KW-0969">Cilium</keyword>
<evidence type="ECO:0000259" key="9">
    <source>
        <dbReference type="Pfam" id="PF00460"/>
    </source>
</evidence>
<feature type="domain" description="Flagellar basal body rod protein N-terminal" evidence="9">
    <location>
        <begin position="4"/>
        <end position="34"/>
    </location>
</feature>
<dbReference type="EMBL" id="VHSH01000014">
    <property type="protein sequence ID" value="TQV71276.1"/>
    <property type="molecule type" value="Genomic_DNA"/>
</dbReference>
<dbReference type="Pfam" id="PF22692">
    <property type="entry name" value="LlgE_F_G_D1"/>
    <property type="match status" value="1"/>
</dbReference>
<evidence type="ECO:0000256" key="2">
    <source>
        <dbReference type="ARBA" id="ARBA00009677"/>
    </source>
</evidence>
<dbReference type="GO" id="GO:0071978">
    <property type="term" value="P:bacterial-type flagellum-dependent swarming motility"/>
    <property type="evidence" value="ECO:0007669"/>
    <property type="project" value="TreeGrafter"/>
</dbReference>